<dbReference type="OrthoDB" id="1809893at2"/>
<dbReference type="InterPro" id="IPR019644">
    <property type="entry name" value="DUF2508"/>
</dbReference>
<keyword evidence="1" id="KW-0175">Coiled coil</keyword>
<reference evidence="2 3" key="1">
    <citation type="submission" date="2016-11" db="EMBL/GenBank/DDBJ databases">
        <authorList>
            <person name="Jaros S."/>
            <person name="Januszkiewicz K."/>
            <person name="Wedrychowicz H."/>
        </authorList>
    </citation>
    <scope>NUCLEOTIDE SEQUENCE [LARGE SCALE GENOMIC DNA]</scope>
    <source>
        <strain evidence="2 3">DSM 21758</strain>
    </source>
</reference>
<dbReference type="EMBL" id="FQZB01000018">
    <property type="protein sequence ID" value="SHK49568.1"/>
    <property type="molecule type" value="Genomic_DNA"/>
</dbReference>
<evidence type="ECO:0000313" key="3">
    <source>
        <dbReference type="Proteomes" id="UP000184310"/>
    </source>
</evidence>
<dbReference type="Pfam" id="PF10704">
    <property type="entry name" value="DUF2508"/>
    <property type="match status" value="1"/>
</dbReference>
<protein>
    <recommendedName>
        <fullName evidence="4">DUF2508 domain-containing protein</fullName>
    </recommendedName>
</protein>
<evidence type="ECO:0008006" key="4">
    <source>
        <dbReference type="Google" id="ProtNLM"/>
    </source>
</evidence>
<accession>A0A1M6SYF1</accession>
<gene>
    <name evidence="2" type="ORF">SAMN02745163_03916</name>
</gene>
<organism evidence="2 3">
    <name type="scientific">Clostridium cavendishii DSM 21758</name>
    <dbReference type="NCBI Taxonomy" id="1121302"/>
    <lineage>
        <taxon>Bacteria</taxon>
        <taxon>Bacillati</taxon>
        <taxon>Bacillota</taxon>
        <taxon>Clostridia</taxon>
        <taxon>Eubacteriales</taxon>
        <taxon>Clostridiaceae</taxon>
        <taxon>Clostridium</taxon>
    </lineage>
</organism>
<dbReference type="RefSeq" id="WP_072992102.1">
    <property type="nucleotide sequence ID" value="NZ_FQZB01000018.1"/>
</dbReference>
<dbReference type="AlphaFoldDB" id="A0A1M6SYF1"/>
<keyword evidence="3" id="KW-1185">Reference proteome</keyword>
<dbReference type="Proteomes" id="UP000184310">
    <property type="component" value="Unassembled WGS sequence"/>
</dbReference>
<name>A0A1M6SYF1_9CLOT</name>
<evidence type="ECO:0000256" key="1">
    <source>
        <dbReference type="SAM" id="Coils"/>
    </source>
</evidence>
<dbReference type="STRING" id="1121302.SAMN02745163_03916"/>
<proteinExistence type="predicted"/>
<feature type="coiled-coil region" evidence="1">
    <location>
        <begin position="20"/>
        <end position="47"/>
    </location>
</feature>
<sequence>MNKYFIVEYLTKKMDKEKCNEEILQAIENAKLEMESTRNAFEYAEDKKLIEAAIYNHKASIAKYEYLLLKAREKGIKVDYNYILAKS</sequence>
<evidence type="ECO:0000313" key="2">
    <source>
        <dbReference type="EMBL" id="SHK49568.1"/>
    </source>
</evidence>